<accession>A0ABN9SIP8</accession>
<dbReference type="EMBL" id="CAUYUJ010011328">
    <property type="protein sequence ID" value="CAK0831554.1"/>
    <property type="molecule type" value="Genomic_DNA"/>
</dbReference>
<reference evidence="2" key="1">
    <citation type="submission" date="2023-10" db="EMBL/GenBank/DDBJ databases">
        <authorList>
            <person name="Chen Y."/>
            <person name="Shah S."/>
            <person name="Dougan E. K."/>
            <person name="Thang M."/>
            <person name="Chan C."/>
        </authorList>
    </citation>
    <scope>NUCLEOTIDE SEQUENCE [LARGE SCALE GENOMIC DNA]</scope>
</reference>
<proteinExistence type="predicted"/>
<protein>
    <submittedName>
        <fullName evidence="2">Uncharacterized protein</fullName>
    </submittedName>
</protein>
<keyword evidence="3" id="KW-1185">Reference proteome</keyword>
<comment type="caution">
    <text evidence="2">The sequence shown here is derived from an EMBL/GenBank/DDBJ whole genome shotgun (WGS) entry which is preliminary data.</text>
</comment>
<dbReference type="Proteomes" id="UP001189429">
    <property type="component" value="Unassembled WGS sequence"/>
</dbReference>
<name>A0ABN9SIP8_9DINO</name>
<organism evidence="2 3">
    <name type="scientific">Prorocentrum cordatum</name>
    <dbReference type="NCBI Taxonomy" id="2364126"/>
    <lineage>
        <taxon>Eukaryota</taxon>
        <taxon>Sar</taxon>
        <taxon>Alveolata</taxon>
        <taxon>Dinophyceae</taxon>
        <taxon>Prorocentrales</taxon>
        <taxon>Prorocentraceae</taxon>
        <taxon>Prorocentrum</taxon>
    </lineage>
</organism>
<keyword evidence="1" id="KW-0175">Coiled coil</keyword>
<evidence type="ECO:0000256" key="1">
    <source>
        <dbReference type="SAM" id="Coils"/>
    </source>
</evidence>
<evidence type="ECO:0000313" key="3">
    <source>
        <dbReference type="Proteomes" id="UP001189429"/>
    </source>
</evidence>
<sequence>MADSARRAVVDAANEKIQDLQEEISELQRLQQNETVLVQAGGDVEKAERWKLAATAARERVAKAWGGPSSAVSVEAQGEAVQLALAALREPRVNRVEVRGAIEDAKSAAKKLLDAIDLELAKIWRQQHKS</sequence>
<feature type="coiled-coil region" evidence="1">
    <location>
        <begin position="10"/>
        <end position="37"/>
    </location>
</feature>
<evidence type="ECO:0000313" key="2">
    <source>
        <dbReference type="EMBL" id="CAK0831554.1"/>
    </source>
</evidence>
<gene>
    <name evidence="2" type="ORF">PCOR1329_LOCUS29851</name>
</gene>